<proteinExistence type="inferred from homology"/>
<evidence type="ECO:0000256" key="10">
    <source>
        <dbReference type="RuleBase" id="RU351113"/>
    </source>
</evidence>
<dbReference type="AlphaFoldDB" id="A0A2W1BT09"/>
<dbReference type="PANTHER" id="PTHR21137:SF35">
    <property type="entry name" value="ODORANT RECEPTOR 19A-RELATED"/>
    <property type="match status" value="1"/>
</dbReference>
<dbReference type="InterPro" id="IPR004117">
    <property type="entry name" value="7tm6_olfct_rcpt"/>
</dbReference>
<evidence type="ECO:0000256" key="7">
    <source>
        <dbReference type="ARBA" id="ARBA00023136"/>
    </source>
</evidence>
<feature type="transmembrane region" description="Helical" evidence="10">
    <location>
        <begin position="266"/>
        <end position="286"/>
    </location>
</feature>
<sequence length="390" mass="45663">MPSDQSKMFDQTLTALKIFGVWKGRTPSKYYKYYSLVFLFFSWGFYNFLLTLNLVYTPRSLELFLRELMFYFTEMPVTSKFLTVLLLRDEILEIFNFIDCDEFVGDYENKDGMLYKTNMGYRLVWKLYFVLSHVAFTCDIILPIVFDVIRGDKSELPICKYYFLSDGDRDSHFMYLFLYQSIGMYGHMFYNLNVDSFAAGLLAVAIVQMKILNKKFRNLKLSAEERNLPFEIQDNIQIIRMNKLLRHYEIILNYCDAIQNVFSATFFFQFSFGAMTTCVIMCSLLMPATVEYRVFQVIYLLFMAGQILVPSLLGTLLTHESAELVTAAYNTEWIGRSESFKKSLMLFRQRAATPIKITGLKMFPLSLVSFIAIMKTTYSFFTLIRNAQET</sequence>
<keyword evidence="2" id="KW-1003">Cell membrane</keyword>
<dbReference type="PANTHER" id="PTHR21137">
    <property type="entry name" value="ODORANT RECEPTOR"/>
    <property type="match status" value="1"/>
</dbReference>
<evidence type="ECO:0000256" key="2">
    <source>
        <dbReference type="ARBA" id="ARBA00022475"/>
    </source>
</evidence>
<feature type="transmembrane region" description="Helical" evidence="10">
    <location>
        <begin position="298"/>
        <end position="317"/>
    </location>
</feature>
<dbReference type="GO" id="GO:0004984">
    <property type="term" value="F:olfactory receptor activity"/>
    <property type="evidence" value="ECO:0007669"/>
    <property type="project" value="InterPro"/>
</dbReference>
<feature type="transmembrane region" description="Helical" evidence="10">
    <location>
        <begin position="123"/>
        <end position="146"/>
    </location>
</feature>
<evidence type="ECO:0000256" key="4">
    <source>
        <dbReference type="ARBA" id="ARBA00022692"/>
    </source>
</evidence>
<evidence type="ECO:0000256" key="9">
    <source>
        <dbReference type="ARBA" id="ARBA00023224"/>
    </source>
</evidence>
<keyword evidence="8 10" id="KW-0675">Receptor</keyword>
<feature type="transmembrane region" description="Helical" evidence="10">
    <location>
        <begin position="363"/>
        <end position="384"/>
    </location>
</feature>
<dbReference type="GO" id="GO:0005886">
    <property type="term" value="C:plasma membrane"/>
    <property type="evidence" value="ECO:0007669"/>
    <property type="project" value="UniProtKB-SubCell"/>
</dbReference>
<keyword evidence="12" id="KW-1185">Reference proteome</keyword>
<evidence type="ECO:0000313" key="11">
    <source>
        <dbReference type="EMBL" id="PZC76347.1"/>
    </source>
</evidence>
<evidence type="ECO:0000256" key="5">
    <source>
        <dbReference type="ARBA" id="ARBA00022725"/>
    </source>
</evidence>
<keyword evidence="4 10" id="KW-0812">Transmembrane</keyword>
<comment type="caution">
    <text evidence="10">Lacks conserved residue(s) required for the propagation of feature annotation.</text>
</comment>
<feature type="transmembrane region" description="Helical" evidence="10">
    <location>
        <begin position="188"/>
        <end position="207"/>
    </location>
</feature>
<evidence type="ECO:0000256" key="8">
    <source>
        <dbReference type="ARBA" id="ARBA00023170"/>
    </source>
</evidence>
<organism evidence="11 12">
    <name type="scientific">Helicoverpa armigera</name>
    <name type="common">Cotton bollworm</name>
    <name type="synonym">Heliothis armigera</name>
    <dbReference type="NCBI Taxonomy" id="29058"/>
    <lineage>
        <taxon>Eukaryota</taxon>
        <taxon>Metazoa</taxon>
        <taxon>Ecdysozoa</taxon>
        <taxon>Arthropoda</taxon>
        <taxon>Hexapoda</taxon>
        <taxon>Insecta</taxon>
        <taxon>Pterygota</taxon>
        <taxon>Neoptera</taxon>
        <taxon>Endopterygota</taxon>
        <taxon>Lepidoptera</taxon>
        <taxon>Glossata</taxon>
        <taxon>Ditrysia</taxon>
        <taxon>Noctuoidea</taxon>
        <taxon>Noctuidae</taxon>
        <taxon>Heliothinae</taxon>
        <taxon>Helicoverpa</taxon>
    </lineage>
</organism>
<keyword evidence="3 10" id="KW-0716">Sensory transduction</keyword>
<name>A0A2W1BT09_HELAM</name>
<feature type="transmembrane region" description="Helical" evidence="10">
    <location>
        <begin position="33"/>
        <end position="56"/>
    </location>
</feature>
<dbReference type="OrthoDB" id="7548151at2759"/>
<accession>A0A2W1BT09</accession>
<evidence type="ECO:0000313" key="12">
    <source>
        <dbReference type="Proteomes" id="UP000249218"/>
    </source>
</evidence>
<dbReference type="GO" id="GO:0005549">
    <property type="term" value="F:odorant binding"/>
    <property type="evidence" value="ECO:0007669"/>
    <property type="project" value="InterPro"/>
</dbReference>
<evidence type="ECO:0000256" key="1">
    <source>
        <dbReference type="ARBA" id="ARBA00004651"/>
    </source>
</evidence>
<evidence type="ECO:0000256" key="3">
    <source>
        <dbReference type="ARBA" id="ARBA00022606"/>
    </source>
</evidence>
<comment type="similarity">
    <text evidence="10">Belongs to the insect chemoreceptor superfamily. Heteromeric odorant receptor channel (TC 1.A.69) family.</text>
</comment>
<reference evidence="11 12" key="1">
    <citation type="journal article" date="2017" name="BMC Biol.">
        <title>Genomic innovations, transcriptional plasticity and gene loss underlying the evolution and divergence of two highly polyphagous and invasive Helicoverpa pest species.</title>
        <authorList>
            <person name="Pearce S.L."/>
            <person name="Clarke D.F."/>
            <person name="East P.D."/>
            <person name="Elfekih S."/>
            <person name="Gordon K.H."/>
            <person name="Jermiin L.S."/>
            <person name="McGaughran A."/>
            <person name="Oakeshott J.G."/>
            <person name="Papanikolaou A."/>
            <person name="Perera O.P."/>
            <person name="Rane R.V."/>
            <person name="Richards S."/>
            <person name="Tay W.T."/>
            <person name="Walsh T.K."/>
            <person name="Anderson A."/>
            <person name="Anderson C.J."/>
            <person name="Asgari S."/>
            <person name="Board P.G."/>
            <person name="Bretschneider A."/>
            <person name="Campbell P.M."/>
            <person name="Chertemps T."/>
            <person name="Christeller J.T."/>
            <person name="Coppin C.W."/>
            <person name="Downes S.J."/>
            <person name="Duan G."/>
            <person name="Farnsworth C.A."/>
            <person name="Good R.T."/>
            <person name="Han L.B."/>
            <person name="Han Y.C."/>
            <person name="Hatje K."/>
            <person name="Horne I."/>
            <person name="Huang Y.P."/>
            <person name="Hughes D.S."/>
            <person name="Jacquin-Joly E."/>
            <person name="James W."/>
            <person name="Jhangiani S."/>
            <person name="Kollmar M."/>
            <person name="Kuwar S.S."/>
            <person name="Li S."/>
            <person name="Liu N.Y."/>
            <person name="Maibeche M.T."/>
            <person name="Miller J.R."/>
            <person name="Montagne N."/>
            <person name="Perry T."/>
            <person name="Qu J."/>
            <person name="Song S.V."/>
            <person name="Sutton G.G."/>
            <person name="Vogel H."/>
            <person name="Walenz B.P."/>
            <person name="Xu W."/>
            <person name="Zhang H.J."/>
            <person name="Zou Z."/>
            <person name="Batterham P."/>
            <person name="Edwards O.R."/>
            <person name="Feyereisen R."/>
            <person name="Gibbs R.A."/>
            <person name="Heckel D.G."/>
            <person name="McGrath A."/>
            <person name="Robin C."/>
            <person name="Scherer S.E."/>
            <person name="Worley K.C."/>
            <person name="Wu Y.D."/>
        </authorList>
    </citation>
    <scope>NUCLEOTIDE SEQUENCE [LARGE SCALE GENOMIC DNA]</scope>
    <source>
        <strain evidence="11">Harm_GR_Male_#8</strain>
        <tissue evidence="11">Whole organism</tissue>
    </source>
</reference>
<dbReference type="Proteomes" id="UP000249218">
    <property type="component" value="Unassembled WGS sequence"/>
</dbReference>
<keyword evidence="6 10" id="KW-1133">Transmembrane helix</keyword>
<evidence type="ECO:0000256" key="6">
    <source>
        <dbReference type="ARBA" id="ARBA00022989"/>
    </source>
</evidence>
<comment type="subcellular location">
    <subcellularLocation>
        <location evidence="1 10">Cell membrane</location>
        <topology evidence="1 10">Multi-pass membrane protein</topology>
    </subcellularLocation>
</comment>
<keyword evidence="7 10" id="KW-0472">Membrane</keyword>
<protein>
    <recommendedName>
        <fullName evidence="10">Odorant receptor</fullName>
    </recommendedName>
</protein>
<gene>
    <name evidence="11" type="primary">HaOG200772</name>
    <name evidence="11" type="ORF">B5X24_HaOG200772</name>
</gene>
<dbReference type="EMBL" id="KZ149960">
    <property type="protein sequence ID" value="PZC76347.1"/>
    <property type="molecule type" value="Genomic_DNA"/>
</dbReference>
<dbReference type="Pfam" id="PF02949">
    <property type="entry name" value="7tm_6"/>
    <property type="match status" value="1"/>
</dbReference>
<keyword evidence="9 10" id="KW-0807">Transducer</keyword>
<keyword evidence="5 10" id="KW-0552">Olfaction</keyword>
<dbReference type="GO" id="GO:0007165">
    <property type="term" value="P:signal transduction"/>
    <property type="evidence" value="ECO:0007669"/>
    <property type="project" value="UniProtKB-KW"/>
</dbReference>